<evidence type="ECO:0000313" key="1">
    <source>
        <dbReference type="EMBL" id="KAI3693491.1"/>
    </source>
</evidence>
<dbReference type="EMBL" id="CM042043">
    <property type="protein sequence ID" value="KAI3693491.1"/>
    <property type="molecule type" value="Genomic_DNA"/>
</dbReference>
<evidence type="ECO:0000313" key="2">
    <source>
        <dbReference type="Proteomes" id="UP001056120"/>
    </source>
</evidence>
<protein>
    <submittedName>
        <fullName evidence="1">Uncharacterized protein</fullName>
    </submittedName>
</protein>
<sequence>MRRYGLRNSDGIHKPAQQNIPKRKLSSSKSKDSVKNQNHKSTGKENVATGFNCDYSMKIDVEPCMGAGSYMHSHTFIEEDCTLPENLVEHQEPTFIGSPSLSEGHDESGDGHVTRNSKGANQLKIEGLVQTNMEYAGDSILNSLSSLLGNGEAGNRNLSCQQDLSIALENNNDSGLLSSWETLMQNPILVKGSEPWCTNADLDPDNLNWKEALLAANANWTALDDESRVNVLERTNFLGENFIRGEVLNFFEEYHGMVECLAKWRGCHKTQDHEIRRKSTSGDETQKVWLDIDRIAGREEEGPHQKLNKKHKGEKHGSKNHDLEEISNKGGQAYNSEASPGRKKHKIWSSKNRIPEKNMPTTKVHFQQSFNGADISSQSLGCTEFQMGSEKLQAVEVCNINLTPQGRSRCLLYKQIVAKQAKLVEIAARINTTLANGLLISSIKGISYRNLKKFSAKINEEGEVNIDEDMVEDEPILVSDGENLEDPVPVSYADMPRTDEEKHKDISQNRDKGPDLATGNRTGNRVDEEGFTVMETPEITANTEINLAKESLPSGNKGAKGRGHTRETIHMKPTISVMETKNSFALLDEEGNEIVDMQGEMEEDNAVEEIPKEMHTGWIRKQERVLNARYYSDLSQDQRFEAKSLYNFGDGYLAAVRFQMYGNVTEDDDICPTDSPLEDVESETDGNAVFMKTDGPVPKPHKTIQNSVISPKVDTQTSHALGRKGDLLKSV</sequence>
<keyword evidence="2" id="KW-1185">Reference proteome</keyword>
<dbReference type="Proteomes" id="UP001056120">
    <property type="component" value="Linkage Group LG26"/>
</dbReference>
<name>A0ACB8Z803_9ASTR</name>
<gene>
    <name evidence="1" type="ORF">L1987_76434</name>
</gene>
<reference evidence="2" key="1">
    <citation type="journal article" date="2022" name="Mol. Ecol. Resour.">
        <title>The genomes of chicory, endive, great burdock and yacon provide insights into Asteraceae palaeo-polyploidization history and plant inulin production.</title>
        <authorList>
            <person name="Fan W."/>
            <person name="Wang S."/>
            <person name="Wang H."/>
            <person name="Wang A."/>
            <person name="Jiang F."/>
            <person name="Liu H."/>
            <person name="Zhao H."/>
            <person name="Xu D."/>
            <person name="Zhang Y."/>
        </authorList>
    </citation>
    <scope>NUCLEOTIDE SEQUENCE [LARGE SCALE GENOMIC DNA]</scope>
    <source>
        <strain evidence="2">cv. Yunnan</strain>
    </source>
</reference>
<organism evidence="1 2">
    <name type="scientific">Smallanthus sonchifolius</name>
    <dbReference type="NCBI Taxonomy" id="185202"/>
    <lineage>
        <taxon>Eukaryota</taxon>
        <taxon>Viridiplantae</taxon>
        <taxon>Streptophyta</taxon>
        <taxon>Embryophyta</taxon>
        <taxon>Tracheophyta</taxon>
        <taxon>Spermatophyta</taxon>
        <taxon>Magnoliopsida</taxon>
        <taxon>eudicotyledons</taxon>
        <taxon>Gunneridae</taxon>
        <taxon>Pentapetalae</taxon>
        <taxon>asterids</taxon>
        <taxon>campanulids</taxon>
        <taxon>Asterales</taxon>
        <taxon>Asteraceae</taxon>
        <taxon>Asteroideae</taxon>
        <taxon>Heliantheae alliance</taxon>
        <taxon>Millerieae</taxon>
        <taxon>Smallanthus</taxon>
    </lineage>
</organism>
<proteinExistence type="predicted"/>
<accession>A0ACB8Z803</accession>
<reference evidence="1 2" key="2">
    <citation type="journal article" date="2022" name="Mol. Ecol. Resour.">
        <title>The genomes of chicory, endive, great burdock and yacon provide insights into Asteraceae paleo-polyploidization history and plant inulin production.</title>
        <authorList>
            <person name="Fan W."/>
            <person name="Wang S."/>
            <person name="Wang H."/>
            <person name="Wang A."/>
            <person name="Jiang F."/>
            <person name="Liu H."/>
            <person name="Zhao H."/>
            <person name="Xu D."/>
            <person name="Zhang Y."/>
        </authorList>
    </citation>
    <scope>NUCLEOTIDE SEQUENCE [LARGE SCALE GENOMIC DNA]</scope>
    <source>
        <strain evidence="2">cv. Yunnan</strain>
        <tissue evidence="1">Leaves</tissue>
    </source>
</reference>
<comment type="caution">
    <text evidence="1">The sequence shown here is derived from an EMBL/GenBank/DDBJ whole genome shotgun (WGS) entry which is preliminary data.</text>
</comment>